<dbReference type="SUPFAM" id="SSF52047">
    <property type="entry name" value="RNI-like"/>
    <property type="match status" value="1"/>
</dbReference>
<dbReference type="PANTHER" id="PTHR13382">
    <property type="entry name" value="MITOCHONDRIAL ATP SYNTHASE COUPLING FACTOR B"/>
    <property type="match status" value="1"/>
</dbReference>
<sequence length="493" mass="55614">MALNLSHPMYNNRFAVDGSPDRGGDGYPKPWHCIREVEDSFEYHNDRGGSKEAVNDILDVLPRDPFDMDISSTFTAITGWLEDLDFAAYRSSEAGSSNGEYGLFTGFNVICNNALKFHSLPINFEFGEASFMAERFDAEAVKQKSFDSSAANCSEDDIIHKMPLDNVFHQASCSEDDIIHKLPLDNVFHQGHDGTINIFHQTRDDQSVSGACPDEDCSPPHHALFFALSYLSVQDLLSTEGVCKSLRYTIKTDPLLWRNIHIDQPLNEKMNDDVLIQLTKRAQGYLQSLSLVECSRITDEGLKLVLESNPRLTKLCVPGCTRLSIDGIVDNLKTFSSFDTQRIKYLRIGGVYGVTQKHFDELKLLVAGGRSLDYSPKPHFYGRDTYYLPSDDDRSIDIEVCPICQNLRLVYDCPNEDCRGGELSQSCRACTFCIQRCVQCGQCINDSVFVENFCLEYLCVDCWNHLPKQPENFSNNNVLSEPDEHREPSSSFT</sequence>
<dbReference type="EnsemblPlants" id="Kaladp0048s0166.1.v1.1">
    <property type="protein sequence ID" value="Kaladp0048s0166.1.v1.1"/>
    <property type="gene ID" value="Kaladp0048s0166.v1.1"/>
</dbReference>
<name>A0A7N0TX11_KALFE</name>
<dbReference type="Pfam" id="PF12937">
    <property type="entry name" value="F-box-like"/>
    <property type="match status" value="1"/>
</dbReference>
<evidence type="ECO:0000313" key="3">
    <source>
        <dbReference type="EnsemblPlants" id="Kaladp0048s0166.1.v1.1"/>
    </source>
</evidence>
<dbReference type="Gramene" id="Kaladp0048s0166.1.v1.1">
    <property type="protein sequence ID" value="Kaladp0048s0166.1.v1.1"/>
    <property type="gene ID" value="Kaladp0048s0166.v1.1"/>
</dbReference>
<feature type="domain" description="F-box" evidence="2">
    <location>
        <begin position="220"/>
        <end position="262"/>
    </location>
</feature>
<dbReference type="InterPro" id="IPR032675">
    <property type="entry name" value="LRR_dom_sf"/>
</dbReference>
<dbReference type="InterPro" id="IPR050648">
    <property type="entry name" value="F-box_LRR-repeat"/>
</dbReference>
<feature type="region of interest" description="Disordered" evidence="1">
    <location>
        <begin position="474"/>
        <end position="493"/>
    </location>
</feature>
<feature type="compositionally biased region" description="Basic and acidic residues" evidence="1">
    <location>
        <begin position="482"/>
        <end position="493"/>
    </location>
</feature>
<evidence type="ECO:0000313" key="4">
    <source>
        <dbReference type="Proteomes" id="UP000594263"/>
    </source>
</evidence>
<dbReference type="InterPro" id="IPR036047">
    <property type="entry name" value="F-box-like_dom_sf"/>
</dbReference>
<dbReference type="GO" id="GO:0005737">
    <property type="term" value="C:cytoplasm"/>
    <property type="evidence" value="ECO:0007669"/>
    <property type="project" value="TreeGrafter"/>
</dbReference>
<dbReference type="SUPFAM" id="SSF81383">
    <property type="entry name" value="F-box domain"/>
    <property type="match status" value="1"/>
</dbReference>
<accession>A0A7N0TX11</accession>
<dbReference type="Gene3D" id="3.80.10.10">
    <property type="entry name" value="Ribonuclease Inhibitor"/>
    <property type="match status" value="1"/>
</dbReference>
<dbReference type="Proteomes" id="UP000594263">
    <property type="component" value="Unplaced"/>
</dbReference>
<protein>
    <recommendedName>
        <fullName evidence="2">F-box domain-containing protein</fullName>
    </recommendedName>
</protein>
<dbReference type="OMA" id="MMRGCGC"/>
<proteinExistence type="predicted"/>
<dbReference type="PANTHER" id="PTHR13382:SF20">
    <property type="entry name" value="F-BOX PROTEIN SKIP14-LIKE"/>
    <property type="match status" value="1"/>
</dbReference>
<keyword evidence="4" id="KW-1185">Reference proteome</keyword>
<dbReference type="Gene3D" id="1.20.1280.50">
    <property type="match status" value="1"/>
</dbReference>
<dbReference type="AlphaFoldDB" id="A0A7N0TX11"/>
<dbReference type="InterPro" id="IPR001810">
    <property type="entry name" value="F-box_dom"/>
</dbReference>
<evidence type="ECO:0000256" key="1">
    <source>
        <dbReference type="SAM" id="MobiDB-lite"/>
    </source>
</evidence>
<evidence type="ECO:0000259" key="2">
    <source>
        <dbReference type="Pfam" id="PF12937"/>
    </source>
</evidence>
<organism evidence="3 4">
    <name type="scientific">Kalanchoe fedtschenkoi</name>
    <name type="common">Lavender scallops</name>
    <name type="synonym">South American air plant</name>
    <dbReference type="NCBI Taxonomy" id="63787"/>
    <lineage>
        <taxon>Eukaryota</taxon>
        <taxon>Viridiplantae</taxon>
        <taxon>Streptophyta</taxon>
        <taxon>Embryophyta</taxon>
        <taxon>Tracheophyta</taxon>
        <taxon>Spermatophyta</taxon>
        <taxon>Magnoliopsida</taxon>
        <taxon>eudicotyledons</taxon>
        <taxon>Gunneridae</taxon>
        <taxon>Pentapetalae</taxon>
        <taxon>Saxifragales</taxon>
        <taxon>Crassulaceae</taxon>
        <taxon>Kalanchoe</taxon>
    </lineage>
</organism>
<reference evidence="3" key="1">
    <citation type="submission" date="2021-01" db="UniProtKB">
        <authorList>
            <consortium name="EnsemblPlants"/>
        </authorList>
    </citation>
    <scope>IDENTIFICATION</scope>
</reference>